<organism evidence="2 3">
    <name type="scientific">Candidatus Auribacter fodinae</name>
    <dbReference type="NCBI Taxonomy" id="2093366"/>
    <lineage>
        <taxon>Bacteria</taxon>
        <taxon>Pseudomonadati</taxon>
        <taxon>Candidatus Auribacterota</taxon>
        <taxon>Candidatus Auribacteria</taxon>
        <taxon>Candidatus Auribacterales</taxon>
        <taxon>Candidatus Auribacteraceae</taxon>
        <taxon>Candidatus Auribacter</taxon>
    </lineage>
</organism>
<keyword evidence="1" id="KW-0732">Signal</keyword>
<gene>
    <name evidence="2" type="ORF">C4541_02750</name>
</gene>
<name>A0A3A4RFB7_9BACT</name>
<dbReference type="AlphaFoldDB" id="A0A3A4RFB7"/>
<dbReference type="PROSITE" id="PS51257">
    <property type="entry name" value="PROKAR_LIPOPROTEIN"/>
    <property type="match status" value="1"/>
</dbReference>
<feature type="signal peptide" evidence="1">
    <location>
        <begin position="1"/>
        <end position="18"/>
    </location>
</feature>
<evidence type="ECO:0008006" key="4">
    <source>
        <dbReference type="Google" id="ProtNLM"/>
    </source>
</evidence>
<evidence type="ECO:0000313" key="2">
    <source>
        <dbReference type="EMBL" id="RJP61125.1"/>
    </source>
</evidence>
<reference evidence="2 3" key="1">
    <citation type="journal article" date="2017" name="ISME J.">
        <title>Energy and carbon metabolisms in a deep terrestrial subsurface fluid microbial community.</title>
        <authorList>
            <person name="Momper L."/>
            <person name="Jungbluth S.P."/>
            <person name="Lee M.D."/>
            <person name="Amend J.P."/>
        </authorList>
    </citation>
    <scope>NUCLEOTIDE SEQUENCE [LARGE SCALE GENOMIC DNA]</scope>
    <source>
        <strain evidence="2">SURF_26</strain>
    </source>
</reference>
<evidence type="ECO:0000256" key="1">
    <source>
        <dbReference type="SAM" id="SignalP"/>
    </source>
</evidence>
<sequence>MKKCVVFVLFFVVCAGIAGCSRSARNPRQAFDMIKEAVLENDWNLYWRMLSADSRKKFDEQVVFMKEQFKVLNEDARQRVLNSMNLSSGEFDSLDGRHFFITYMRSNQERLAGKSYTRDLFTTCTVLDIDLTGDGSTAVIIIEDQDGHKEKLNAVREPDGWKMDFSRFYSF</sequence>
<protein>
    <recommendedName>
        <fullName evidence="4">DUF4878 domain-containing protein</fullName>
    </recommendedName>
</protein>
<accession>A0A3A4RFB7</accession>
<comment type="caution">
    <text evidence="2">The sequence shown here is derived from an EMBL/GenBank/DDBJ whole genome shotgun (WGS) entry which is preliminary data.</text>
</comment>
<evidence type="ECO:0000313" key="3">
    <source>
        <dbReference type="Proteomes" id="UP000266426"/>
    </source>
</evidence>
<dbReference type="EMBL" id="QZJZ01000016">
    <property type="protein sequence ID" value="RJP61125.1"/>
    <property type="molecule type" value="Genomic_DNA"/>
</dbReference>
<dbReference type="Proteomes" id="UP000266426">
    <property type="component" value="Unassembled WGS sequence"/>
</dbReference>
<proteinExistence type="predicted"/>
<feature type="chain" id="PRO_5017188947" description="DUF4878 domain-containing protein" evidence="1">
    <location>
        <begin position="19"/>
        <end position="171"/>
    </location>
</feature>